<gene>
    <name evidence="4" type="ORF">DSCOOX_07280</name>
</gene>
<dbReference type="Pfam" id="PF09136">
    <property type="entry name" value="Glucodextran_B"/>
    <property type="match status" value="1"/>
</dbReference>
<dbReference type="Gene3D" id="2.60.40.1220">
    <property type="match status" value="3"/>
</dbReference>
<dbReference type="InterPro" id="IPR032812">
    <property type="entry name" value="SbsA_Ig"/>
</dbReference>
<dbReference type="InterPro" id="IPR002126">
    <property type="entry name" value="Cadherin-like_dom"/>
</dbReference>
<organism evidence="4 5">
    <name type="scientific">Desulfosarcina ovata subsp. ovata</name>
    <dbReference type="NCBI Taxonomy" id="2752305"/>
    <lineage>
        <taxon>Bacteria</taxon>
        <taxon>Pseudomonadati</taxon>
        <taxon>Thermodesulfobacteriota</taxon>
        <taxon>Desulfobacteria</taxon>
        <taxon>Desulfobacterales</taxon>
        <taxon>Desulfosarcinaceae</taxon>
        <taxon>Desulfosarcina</taxon>
    </lineage>
</organism>
<keyword evidence="5" id="KW-1185">Reference proteome</keyword>
<feature type="compositionally biased region" description="Low complexity" evidence="2">
    <location>
        <begin position="1848"/>
        <end position="1861"/>
    </location>
</feature>
<dbReference type="InterPro" id="IPR013783">
    <property type="entry name" value="Ig-like_fold"/>
</dbReference>
<dbReference type="SUPFAM" id="SSF49464">
    <property type="entry name" value="Carboxypeptidase regulatory domain-like"/>
    <property type="match status" value="1"/>
</dbReference>
<dbReference type="CDD" id="cd11304">
    <property type="entry name" value="Cadherin_repeat"/>
    <property type="match status" value="1"/>
</dbReference>
<dbReference type="EMBL" id="AP021879">
    <property type="protein sequence ID" value="BBO87548.1"/>
    <property type="molecule type" value="Genomic_DNA"/>
</dbReference>
<proteinExistence type="predicted"/>
<evidence type="ECO:0000256" key="1">
    <source>
        <dbReference type="ARBA" id="ARBA00022729"/>
    </source>
</evidence>
<dbReference type="InterPro" id="IPR015919">
    <property type="entry name" value="Cadherin-like_sf"/>
</dbReference>
<dbReference type="GO" id="GO:0005509">
    <property type="term" value="F:calcium ion binding"/>
    <property type="evidence" value="ECO:0007669"/>
    <property type="project" value="InterPro"/>
</dbReference>
<dbReference type="SMART" id="SM00736">
    <property type="entry name" value="CADG"/>
    <property type="match status" value="2"/>
</dbReference>
<dbReference type="Gene3D" id="2.60.40.10">
    <property type="entry name" value="Immunoglobulins"/>
    <property type="match status" value="4"/>
</dbReference>
<dbReference type="Pfam" id="PF13205">
    <property type="entry name" value="Big_5"/>
    <property type="match status" value="3"/>
</dbReference>
<dbReference type="Proteomes" id="UP000422108">
    <property type="component" value="Chromosome"/>
</dbReference>
<evidence type="ECO:0000259" key="3">
    <source>
        <dbReference type="PROSITE" id="PS50268"/>
    </source>
</evidence>
<protein>
    <recommendedName>
        <fullName evidence="3">Cadherin domain-containing protein</fullName>
    </recommendedName>
</protein>
<sequence>MPEAEGGIGVVPYNTYYYDLSTKIPAEGLAPSASITFGIKMVSRTTFTYNVTVYGVIPVVNQAPGFSPIDLQAVAEGQPLSFLVTAIDPDEGDTITLDGQNLPIGAEFDASTGSFFWTPNFDQAGTYTVTFTAEDAGGLTASMDVPITVTDTNRSPAFTSSPITDATQSEPYAYTATATDADGDAVTFTFVQAPMGMTIDPNTGAIAWTPAETGDVTVEIQAADSSGGSAVQSFTIAVASGTQGPLALSITSPAEGHITNASPITVQGTVSDTNALVVVQNVVADVVGTTFQAERIPLVEGLNTIEASAHNDADENVVVTSSVILDTTPPSFIITSPSERSLYTNPLVTIYGIVSDATNVTATIDGNPATVEEGNLTANKALSPGRNVVSIICQDAAGNTTKKQLTLFLDTAPLSVIAVDPPYGTPDVPTTTAITLTFSEPVNPESLRSSAIFISDGSGSILPAEVIVSSDASSATLTPTAALPAGTSINVSLTTGVTDVAGNPLSAPFTSVFVTAGEVIGPGVVIGEVYDDTKSLPLSEASVAAISSETGDVITQTQTDELGRYLLETGTSEIWVRVSKPGFTVVDRQIGSTQNSYAEALDARLTPVSQAVPVIATVGAEARNLAGDVLTIQPGAFDADGEITFTVISPQGPQVPFPYGWSPVAIVQIDSPAVFDPPAVLEVTDQTGAAAGKDAVFAYYDEATRQWIALETVVIPADGPATFQAVIRPGQFALLLSDAGEGGPSAVVLNEALASGEPIEIPLDAEATGIVTPPAGRADDPTPANALVTIHSDIPLRSGTPLRGDFLELFVLRDGDRISPMDNAQDLFAYRALEDAEGQTLTAGFPMVPSETFALGEISEGTITVSLNRSSQVSRSLVGSDGGGLQTEDGSRVVVPSGAFTVDVPVDLKRLDEEIYGALTPEGFTYLGGLGLDLAGQTAAVPLSLTLGDTAWRVPTGSQVVVAQVRTVQGRERLVLVGLARIEGNDLTMVTQADGTVFPGVREGGVYCFYRYDGELAVFSGTAREEAGRRDGLVTHVEAMPFVSVTDTNGRFSLVSQPGSYVLVAEAVSTHDKARVQGETGVPLSEVIIHPNPPSVERIVVRSPLVAGNYAGPVVLLGKPAPLVDDDTTGESSGNGNGWMDGGERIELYLSVRNEGTIAVENISFALRIDTLDGDIAVLPEIVTIDSLPPDEALDIGPFVFDVPANMDGSELRFTLSSLSDQGIANRTAFHLPLEVEHIDVPIGSEVLVYFSEAVDAQSLPNALTLEKENGSSLTPIATKLVVAGEGEIAKLRPIETLEDDTVYRITLSQAIVDTDNYPLAEAPVVERFKTVDLTPPGPIDPGSIEVGFPDEEGFVSISGSIGSVNPDDTVIVLNETTGFTALAIVSADGSFNARVYAELTDQITLRVQDRNGNEIIIDPGPFVQRDPITGEVLSTMVGRRGGTVPGPDGIQMIVPAGSLIDATELRLSRDKDPFSLPSDIASKPTLVSAFESFFDVVDRIRIDGDVRQFIGPVEISLPPPQDAVEGDLFLVVRDRTVTIGGAMADLDLISGLTAVENPLRDVERLAILDTATVKNEGGELVLSTDSPPFQGVTGPGTLTVLKVNGQLTFFAGEVRRDSIDGQPVSDAVVQSIPDAAETAAFVSITDADGEFVVTDSSAGGPYEEGAVVAGRLEVFDPDFLRTIRRDVRGVVGLPAPPETVVAYLEEPFILPAKLPGAIIDILGDLEPPKVKIYVQGDSLQGGYSRAGDSLTVTVVTDDNDEVAFVALEVNQGSGFKSVSLSPAGTYTMTPLSDALLTFRATARDASGNTSSSEANVRAVEAEAGEPLIPQPISGQAAVRIDPPSAPPSDSDGSSDASPDGSGDREISFDGDIVLTYSEPLDPDTVNKDSVQLKDPEGNLVECEILKENNNAVIRIAPNRYLRLGASYTVTLTGLIQDSEGNSIEEETLEYKVPPPVQKATIDLKNTEDVALFGNFLVVANHPDTSTMKDFGAIHTYKIKKEDGQLLSNPDLFSSKQVNGKPVSLAVDCGLLYVGNRFIGLSKLPETEFFFAPTIVENSVQGALAGCLPTGLAADYILGPFNPDWIGVGTDTAGILSALYPDSYVLKNLYNGLSAVGDAMSITAPLSMMEALVSPSVALCLNSVTLSNSPLPSNLAVYDLKDPENPEFLGAGLSNRVSGLFHNPSCLTNKIAVTDQGIGVLNFMDNFELFTATPKPVSQGIFGRLDIPGKWMGRCDGGPNADCSCLSSAYSECKGYPCSGTTEFLDVALFKSFAVVLEKDMVRMVTLDKAGDPRFGERTLGLFPLPGTFVGRIGGVSDFEVISSSGSIELKSLLFVVGQTNNTLTILDVTDPTHPRRLSDLPDTYGNMSFDSCLGLAYIHGRGGEFHIVDFNDPENPRELNNPGNGMPFKVEGLGSGVPINGNKNQDGIVYLGNRPGVRIIQIKNGSNPAVIAKPSSKSACEECVGPNDIKISVKDDKRIVGISDPSDQERDYIEIEISLDETISQGTNVTIKQSGVGKVIFKADLSDEEELESLDLNLSPGSQTIYVFGKSHSMSKDDTKISIQFGENECGACKSIILTVVGIDLDVDSDNNLKIEAKEDEYETEYPGFIFWVNVDKKDDCSMALDSDDYIVNGEKDLEDFATLSIDMSLVPILLGQDSSSWLPDDYTCYLRMEPFPDSEISPPAIRIFKKEDKGLEYLSDKTAAEKQKDAHYPGVLVSYNDGEESKYKIKISDLDDNGRVDFLFEGRLAGRGYLALVLKDSNDRIVSKDKVYINIKPLRHLYTMANARACSCAECDGKHVDWPSGTQGSNDDYGYTFGDDINFNKPNLTVFVHGYNVPICGAFQTFDEVFKRLYWTGVTNPEIERDESGNIKQKGSDFIGLTWEGDEQGFFEINIEIDDNEIDLNNVVHFNRNVSNALQASLSVGEFLKTMAGSKQKMNIMAHSLGNMLVSSAIKRVSGIGADKYILHEAAVPANSYDADYDGYGVAGYQLLLQTASIKGLRSKADERGWANDDPWANYFSVVPDRVEMVNTFSSSDPVLWGWIVNEIINKPDLATHENYIDDVLIALIGSDPRLAGYISYLRDIEVNGPQWSWDDLPESPPLPTTEFSRISDELSYYFQSLSLPAGVTEFPGITGIRSVDVRGLGIDAPGEVHSAFVMKPFSNVWPFWNGVIARELRPAEED</sequence>
<evidence type="ECO:0000256" key="2">
    <source>
        <dbReference type="SAM" id="MobiDB-lite"/>
    </source>
</evidence>
<keyword evidence="1" id="KW-0732">Signal</keyword>
<dbReference type="InterPro" id="IPR008969">
    <property type="entry name" value="CarboxyPept-like_regulatory"/>
</dbReference>
<dbReference type="GO" id="GO:0007156">
    <property type="term" value="P:homophilic cell adhesion via plasma membrane adhesion molecules"/>
    <property type="evidence" value="ECO:0007669"/>
    <property type="project" value="InterPro"/>
</dbReference>
<name>A0A5K8A5B3_9BACT</name>
<evidence type="ECO:0000313" key="4">
    <source>
        <dbReference type="EMBL" id="BBO87548.1"/>
    </source>
</evidence>
<dbReference type="PROSITE" id="PS50268">
    <property type="entry name" value="CADHERIN_2"/>
    <property type="match status" value="1"/>
</dbReference>
<dbReference type="GO" id="GO:0016020">
    <property type="term" value="C:membrane"/>
    <property type="evidence" value="ECO:0007669"/>
    <property type="project" value="InterPro"/>
</dbReference>
<feature type="region of interest" description="Disordered" evidence="2">
    <location>
        <begin position="1838"/>
        <end position="1868"/>
    </location>
</feature>
<dbReference type="InterPro" id="IPR014755">
    <property type="entry name" value="Cu-Rt/internalin_Ig-like"/>
</dbReference>
<dbReference type="InterPro" id="IPR006644">
    <property type="entry name" value="Cadg"/>
</dbReference>
<feature type="domain" description="Cadherin" evidence="3">
    <location>
        <begin position="70"/>
        <end position="158"/>
    </location>
</feature>
<dbReference type="Pfam" id="PF05345">
    <property type="entry name" value="He_PIG"/>
    <property type="match status" value="2"/>
</dbReference>
<reference evidence="4 5" key="1">
    <citation type="submission" date="2019-11" db="EMBL/GenBank/DDBJ databases">
        <title>Comparative genomics of hydrocarbon-degrading Desulfosarcina strains.</title>
        <authorList>
            <person name="Watanabe M."/>
            <person name="Kojima H."/>
            <person name="Fukui M."/>
        </authorList>
    </citation>
    <scope>NUCLEOTIDE SEQUENCE [LARGE SCALE GENOMIC DNA]</scope>
    <source>
        <strain evidence="5">oXyS1</strain>
    </source>
</reference>
<accession>A0A5K8A5B3</accession>
<dbReference type="SUPFAM" id="SSF49313">
    <property type="entry name" value="Cadherin-like"/>
    <property type="match status" value="2"/>
</dbReference>
<evidence type="ECO:0000313" key="5">
    <source>
        <dbReference type="Proteomes" id="UP000422108"/>
    </source>
</evidence>